<dbReference type="EMBL" id="JABURA010000001">
    <property type="protein sequence ID" value="NUB90839.1"/>
    <property type="molecule type" value="Genomic_DNA"/>
</dbReference>
<organism evidence="2 3">
    <name type="scientific">Haloterrigena gelatinilytica</name>
    <dbReference type="NCBI Taxonomy" id="2741724"/>
    <lineage>
        <taxon>Archaea</taxon>
        <taxon>Methanobacteriati</taxon>
        <taxon>Methanobacteriota</taxon>
        <taxon>Stenosarchaea group</taxon>
        <taxon>Halobacteria</taxon>
        <taxon>Halobacteriales</taxon>
        <taxon>Natrialbaceae</taxon>
        <taxon>Haloterrigena</taxon>
    </lineage>
</organism>
<feature type="compositionally biased region" description="Basic and acidic residues" evidence="1">
    <location>
        <begin position="117"/>
        <end position="137"/>
    </location>
</feature>
<accession>A0A8J8KH63</accession>
<sequence>MGCSDQPTGQFRSRVRRPEAVAELGQRTLESSDPDSLLLWLSPAIRTGSARKSGTRVPTRVRTPVGRPYVYLCSRINVDKSGRFQFAIGGSGSIRRIQIAAFRYSSDSTAARRPRNRNRDRAGAVRDRHRDCNHDRP</sequence>
<gene>
    <name evidence="2" type="ORF">HT576_07365</name>
</gene>
<proteinExistence type="predicted"/>
<comment type="caution">
    <text evidence="2">The sequence shown here is derived from an EMBL/GenBank/DDBJ whole genome shotgun (WGS) entry which is preliminary data.</text>
</comment>
<evidence type="ECO:0000256" key="1">
    <source>
        <dbReference type="SAM" id="MobiDB-lite"/>
    </source>
</evidence>
<evidence type="ECO:0000313" key="2">
    <source>
        <dbReference type="EMBL" id="NUB90839.1"/>
    </source>
</evidence>
<evidence type="ECO:0000313" key="3">
    <source>
        <dbReference type="Proteomes" id="UP000728647"/>
    </source>
</evidence>
<dbReference type="AlphaFoldDB" id="A0A8J8KH63"/>
<name>A0A8J8KH63_9EURY</name>
<dbReference type="Proteomes" id="UP000728647">
    <property type="component" value="Unassembled WGS sequence"/>
</dbReference>
<reference evidence="2" key="1">
    <citation type="submission" date="2020-06" db="EMBL/GenBank/DDBJ databases">
        <title>Haloterrigena sp. nov., an extremely halophilic archaeon isolated from a saline sediment.</title>
        <authorList>
            <person name="Liu B.-B."/>
        </authorList>
    </citation>
    <scope>NUCLEOTIDE SEQUENCE</scope>
    <source>
        <strain evidence="2">SYSU A121-1</strain>
    </source>
</reference>
<feature type="region of interest" description="Disordered" evidence="1">
    <location>
        <begin position="106"/>
        <end position="137"/>
    </location>
</feature>
<protein>
    <submittedName>
        <fullName evidence="2">Uncharacterized protein</fullName>
    </submittedName>
</protein>